<organism evidence="5 6">
    <name type="scientific">Corynebacterium striatum</name>
    <dbReference type="NCBI Taxonomy" id="43770"/>
    <lineage>
        <taxon>Bacteria</taxon>
        <taxon>Bacillati</taxon>
        <taxon>Actinomycetota</taxon>
        <taxon>Actinomycetes</taxon>
        <taxon>Mycobacteriales</taxon>
        <taxon>Corynebacteriaceae</taxon>
        <taxon>Corynebacterium</taxon>
    </lineage>
</organism>
<keyword evidence="3" id="KW-0804">Transcription</keyword>
<dbReference type="SMART" id="SM00347">
    <property type="entry name" value="HTH_MARR"/>
    <property type="match status" value="1"/>
</dbReference>
<evidence type="ECO:0000259" key="4">
    <source>
        <dbReference type="PROSITE" id="PS50995"/>
    </source>
</evidence>
<dbReference type="Gene3D" id="1.10.10.10">
    <property type="entry name" value="Winged helix-like DNA-binding domain superfamily/Winged helix DNA-binding domain"/>
    <property type="match status" value="1"/>
</dbReference>
<name>A0ABC9ZQ06_CORST</name>
<protein>
    <submittedName>
        <fullName evidence="5">Transcriptional regulator</fullName>
    </submittedName>
</protein>
<dbReference type="PANTHER" id="PTHR33164">
    <property type="entry name" value="TRANSCRIPTIONAL REGULATOR, MARR FAMILY"/>
    <property type="match status" value="1"/>
</dbReference>
<comment type="caution">
    <text evidence="5">The sequence shown here is derived from an EMBL/GenBank/DDBJ whole genome shotgun (WGS) entry which is preliminary data.</text>
</comment>
<sequence>MCKVVDMTTETRWLNEEEQELWRLILGSIRKINRGMEETLMAGGEVSMSEFAVLVALSEAEGNELRLRELCADLEWDRSRTSHQVTRMEKRGLVTKSKSVGDARGVIVRITDEGLERLERAVPEHVESVRRIVFDHLNEKDIPSLVNFFQGILAVNNVPGYDGFVPDELLHGRCTVDEKN</sequence>
<dbReference type="InterPro" id="IPR036390">
    <property type="entry name" value="WH_DNA-bd_sf"/>
</dbReference>
<dbReference type="PANTHER" id="PTHR33164:SF99">
    <property type="entry name" value="MARR FAMILY REGULATORY PROTEIN"/>
    <property type="match status" value="1"/>
</dbReference>
<proteinExistence type="predicted"/>
<evidence type="ECO:0000313" key="5">
    <source>
        <dbReference type="EMBL" id="GEA44047.1"/>
    </source>
</evidence>
<evidence type="ECO:0000313" key="6">
    <source>
        <dbReference type="Proteomes" id="UP000315234"/>
    </source>
</evidence>
<evidence type="ECO:0000256" key="1">
    <source>
        <dbReference type="ARBA" id="ARBA00023015"/>
    </source>
</evidence>
<dbReference type="InterPro" id="IPR039422">
    <property type="entry name" value="MarR/SlyA-like"/>
</dbReference>
<keyword evidence="1" id="KW-0805">Transcription regulation</keyword>
<keyword evidence="2" id="KW-0238">DNA-binding</keyword>
<reference evidence="5 6" key="1">
    <citation type="submission" date="2019-06" db="EMBL/GenBank/DDBJ databases">
        <title>Draft genome sequence of Corynebacterium striatum NBRC 15291.</title>
        <authorList>
            <person name="Miura T."/>
            <person name="Furukawa M."/>
            <person name="Shimamura M."/>
            <person name="Ohyama Y."/>
            <person name="Yamazoe A."/>
            <person name="Kawasaki H."/>
        </authorList>
    </citation>
    <scope>NUCLEOTIDE SEQUENCE [LARGE SCALE GENOMIC DNA]</scope>
    <source>
        <strain evidence="5 6">NBRC 15291</strain>
    </source>
</reference>
<evidence type="ECO:0000256" key="3">
    <source>
        <dbReference type="ARBA" id="ARBA00023163"/>
    </source>
</evidence>
<dbReference type="Proteomes" id="UP000315234">
    <property type="component" value="Unassembled WGS sequence"/>
</dbReference>
<evidence type="ECO:0000256" key="2">
    <source>
        <dbReference type="ARBA" id="ARBA00023125"/>
    </source>
</evidence>
<dbReference type="AlphaFoldDB" id="A0ABC9ZQ06"/>
<dbReference type="InterPro" id="IPR036388">
    <property type="entry name" value="WH-like_DNA-bd_sf"/>
</dbReference>
<dbReference type="GO" id="GO:0006355">
    <property type="term" value="P:regulation of DNA-templated transcription"/>
    <property type="evidence" value="ECO:0007669"/>
    <property type="project" value="UniProtKB-ARBA"/>
</dbReference>
<dbReference type="PROSITE" id="PS50995">
    <property type="entry name" value="HTH_MARR_2"/>
    <property type="match status" value="1"/>
</dbReference>
<dbReference type="InterPro" id="IPR055166">
    <property type="entry name" value="Transc_reg_Sar_Rot_HTH"/>
</dbReference>
<accession>A0ABC9ZQ06</accession>
<dbReference type="SUPFAM" id="SSF46785">
    <property type="entry name" value="Winged helix' DNA-binding domain"/>
    <property type="match status" value="1"/>
</dbReference>
<feature type="domain" description="HTH marR-type" evidence="4">
    <location>
        <begin position="18"/>
        <end position="154"/>
    </location>
</feature>
<dbReference type="Pfam" id="PF22381">
    <property type="entry name" value="Staph_reg_Sar_Rot"/>
    <property type="match status" value="1"/>
</dbReference>
<gene>
    <name evidence="5" type="ORF">Cst04h_22170</name>
</gene>
<dbReference type="EMBL" id="BJLD01000002">
    <property type="protein sequence ID" value="GEA44047.1"/>
    <property type="molecule type" value="Genomic_DNA"/>
</dbReference>
<dbReference type="InterPro" id="IPR000835">
    <property type="entry name" value="HTH_MarR-typ"/>
</dbReference>